<protein>
    <submittedName>
        <fullName evidence="10">Ferredoxin</fullName>
    </submittedName>
</protein>
<evidence type="ECO:0000259" key="9">
    <source>
        <dbReference type="PROSITE" id="PS51085"/>
    </source>
</evidence>
<accession>B1X3Y8</accession>
<feature type="domain" description="2Fe-2S ferredoxin-type" evidence="9">
    <location>
        <begin position="5"/>
        <end position="95"/>
    </location>
</feature>
<dbReference type="GeneID" id="6482055"/>
<dbReference type="PANTHER" id="PTHR43112">
    <property type="entry name" value="FERREDOXIN"/>
    <property type="match status" value="1"/>
</dbReference>
<dbReference type="EMBL" id="CP000815">
    <property type="protein sequence ID" value="ACB42657.1"/>
    <property type="molecule type" value="Genomic_DNA"/>
</dbReference>
<proteinExistence type="inferred from homology"/>
<comment type="similarity">
    <text evidence="1">Belongs to the 2Fe2S plant-type ferredoxin family.</text>
</comment>
<dbReference type="CDD" id="cd00207">
    <property type="entry name" value="fer2"/>
    <property type="match status" value="1"/>
</dbReference>
<dbReference type="InterPro" id="IPR001041">
    <property type="entry name" value="2Fe-2S_ferredoxin-type"/>
</dbReference>
<keyword evidence="4" id="KW-0479">Metal-binding</keyword>
<dbReference type="Gene3D" id="3.10.20.30">
    <property type="match status" value="1"/>
</dbReference>
<keyword evidence="5" id="KW-0249">Electron transport</keyword>
<reference evidence="10" key="1">
    <citation type="submission" date="2007-08" db="EMBL/GenBank/DDBJ databases">
        <authorList>
            <person name="Gloeckner G."/>
            <person name="Nowack E."/>
            <person name="Melkonian M."/>
        </authorList>
    </citation>
    <scope>NUCLEOTIDE SEQUENCE</scope>
</reference>
<keyword evidence="10" id="KW-0934">Plastid</keyword>
<keyword evidence="7" id="KW-0411">Iron-sulfur</keyword>
<gene>
    <name evidence="10" type="primary">petF</name>
    <name evidence="10" type="ordered locus">PCC_0207</name>
</gene>
<evidence type="ECO:0000256" key="8">
    <source>
        <dbReference type="ARBA" id="ARBA00034078"/>
    </source>
</evidence>
<geneLocation type="organellar chromatophore" evidence="10"/>
<comment type="cofactor">
    <cofactor evidence="8">
        <name>[2Fe-2S] cluster</name>
        <dbReference type="ChEBI" id="CHEBI:190135"/>
    </cofactor>
</comment>
<dbReference type="GO" id="GO:0051537">
    <property type="term" value="F:2 iron, 2 sulfur cluster binding"/>
    <property type="evidence" value="ECO:0007669"/>
    <property type="project" value="UniProtKB-KW"/>
</dbReference>
<evidence type="ECO:0000256" key="6">
    <source>
        <dbReference type="ARBA" id="ARBA00023004"/>
    </source>
</evidence>
<keyword evidence="3" id="KW-0001">2Fe-2S</keyword>
<evidence type="ECO:0000256" key="1">
    <source>
        <dbReference type="ARBA" id="ARBA00007874"/>
    </source>
</evidence>
<dbReference type="PANTHER" id="PTHR43112:SF10">
    <property type="entry name" value="FERREDOXIN C 2, CHLOROPLASTIC"/>
    <property type="match status" value="1"/>
</dbReference>
<dbReference type="GO" id="GO:0046872">
    <property type="term" value="F:metal ion binding"/>
    <property type="evidence" value="ECO:0007669"/>
    <property type="project" value="UniProtKB-KW"/>
</dbReference>
<evidence type="ECO:0000256" key="3">
    <source>
        <dbReference type="ARBA" id="ARBA00022714"/>
    </source>
</evidence>
<sequence>MAQIFSISIDFNGTTYSFPCSSDQTVLMGAETAGIELPSSCCSGLCTTCASKLHEGKVYQPDAMGIKADLSNEGYALLCVAYPLSDLKLEANQEDALYEAQFGQYQK</sequence>
<dbReference type="InterPro" id="IPR036010">
    <property type="entry name" value="2Fe-2S_ferredoxin-like_sf"/>
</dbReference>
<evidence type="ECO:0000256" key="5">
    <source>
        <dbReference type="ARBA" id="ARBA00022982"/>
    </source>
</evidence>
<reference evidence="10" key="2">
    <citation type="journal article" date="2008" name="Curr. Biol.">
        <title>Chromatophore genome sequence of Paulinella sheds light on acquisition of photosynthesis by eukaryotes.</title>
        <authorList>
            <person name="Nowack E.C.M."/>
            <person name="Melkonian M."/>
            <person name="Gloeckner G."/>
        </authorList>
    </citation>
    <scope>NUCLEOTIDE SEQUENCE [LARGE SCALE GENOMIC DNA]</scope>
</reference>
<dbReference type="RefSeq" id="YP_002048867.1">
    <property type="nucleotide sequence ID" value="NC_011087.1"/>
</dbReference>
<evidence type="ECO:0000313" key="10">
    <source>
        <dbReference type="EMBL" id="ACB42657.1"/>
    </source>
</evidence>
<dbReference type="PROSITE" id="PS51085">
    <property type="entry name" value="2FE2S_FER_2"/>
    <property type="match status" value="1"/>
</dbReference>
<organism evidence="10">
    <name type="scientific">Paulinella chromatophora</name>
    <dbReference type="NCBI Taxonomy" id="39717"/>
    <lineage>
        <taxon>Eukaryota</taxon>
        <taxon>Sar</taxon>
        <taxon>Rhizaria</taxon>
        <taxon>Cercozoa</taxon>
        <taxon>Imbricatea</taxon>
        <taxon>Silicofilosea</taxon>
        <taxon>Euglyphida</taxon>
        <taxon>Paulinellidae</taxon>
        <taxon>Paulinella</taxon>
    </lineage>
</organism>
<evidence type="ECO:0000256" key="2">
    <source>
        <dbReference type="ARBA" id="ARBA00022448"/>
    </source>
</evidence>
<dbReference type="Pfam" id="PF00111">
    <property type="entry name" value="Fer2"/>
    <property type="match status" value="1"/>
</dbReference>
<evidence type="ECO:0000256" key="7">
    <source>
        <dbReference type="ARBA" id="ARBA00023014"/>
    </source>
</evidence>
<keyword evidence="6" id="KW-0408">Iron</keyword>
<name>B1X3Y8_PAUCH</name>
<keyword evidence="2" id="KW-0813">Transport</keyword>
<dbReference type="AlphaFoldDB" id="B1X3Y8"/>
<evidence type="ECO:0000256" key="4">
    <source>
        <dbReference type="ARBA" id="ARBA00022723"/>
    </source>
</evidence>
<dbReference type="SUPFAM" id="SSF54292">
    <property type="entry name" value="2Fe-2S ferredoxin-like"/>
    <property type="match status" value="1"/>
</dbReference>
<dbReference type="InterPro" id="IPR012675">
    <property type="entry name" value="Beta-grasp_dom_sf"/>
</dbReference>